<comment type="caution">
    <text evidence="2">The sequence shown here is derived from an EMBL/GenBank/DDBJ whole genome shotgun (WGS) entry which is preliminary data.</text>
</comment>
<feature type="region of interest" description="Disordered" evidence="1">
    <location>
        <begin position="598"/>
        <end position="617"/>
    </location>
</feature>
<dbReference type="Proteomes" id="UP001239213">
    <property type="component" value="Unassembled WGS sequence"/>
</dbReference>
<feature type="region of interest" description="Disordered" evidence="1">
    <location>
        <begin position="387"/>
        <end position="410"/>
    </location>
</feature>
<feature type="region of interest" description="Disordered" evidence="1">
    <location>
        <begin position="109"/>
        <end position="184"/>
    </location>
</feature>
<gene>
    <name evidence="2" type="ORF">CCUS01_09598</name>
</gene>
<dbReference type="AlphaFoldDB" id="A0AAI9UGE9"/>
<accession>A0AAI9UGE9</accession>
<feature type="compositionally biased region" description="Basic and acidic residues" evidence="1">
    <location>
        <begin position="387"/>
        <end position="396"/>
    </location>
</feature>
<feature type="region of interest" description="Disordered" evidence="1">
    <location>
        <begin position="754"/>
        <end position="777"/>
    </location>
</feature>
<evidence type="ECO:0000313" key="3">
    <source>
        <dbReference type="Proteomes" id="UP001239213"/>
    </source>
</evidence>
<sequence length="777" mass="87837">MSEEHERRAKDSMPERRMETAAGYIRAGRHMSPSRVGPEVNADTDTIYPGPRHHLSLKFLRTGRGGRYSSLVPCMNGKRVESADACASGNVVFVGKAGIIGRHWMRSHPTIHPSHRATVGAVPKRAKKRRDGAAVKKARTKTWRKVACRRKPQAQNDGQSLLRLEEDGEAELESRGQRRPTRAASFGIQRASRIYEPYGPETLISPVRPTLRRYLRIRRTTKSGEHRSRIGENLNDNEGLSRCIMIENEVQMPIPAARALVTAGMIYENKFALQLEEVYTVLEHPVTTDQGQASDVGWGEGYYVCSNIVGKVVFIYQLDGRGHLLAWPEMARPGSDARARERTDEKNYYLGRRIQGAAQDENTLRYLTFCCKRQKKARTYLIRSDETGKRETDMHRSPRTMAGRKDRRRRVKEGARWNARHALFLDKTNENRRSKQTFQFPAGPACLCGLPASPSLPKPCCVGQCVPRSHSHSNHSQLYPLGSLLFLPPGQGSTYLQDPAALQLIIRLVLTEQTSDIYIASSIPGHQRFCIIIDSFCQSLPHTILYRLWHGLPCFGLSPDTTLKILHRVSLPAFHHKERRTRAQTSGEASVRVNTVRTGWGEDKGAGQGEEKRTGHQSSWNLSEFPRNWLCQKMDLDLELTGYQREPAEGRERDLNPWKRCVSSLLNVRAGSNIRRGRCSTTHFIWEEGVSPPQRCPPSMSCRTALLTSSLPLFHVGVFASFTAPVNIDQFRVHAGHGITWQWFRAANHNGSRRYGRARDMDTQPNTRIPDTSVPRP</sequence>
<organism evidence="2 3">
    <name type="scientific">Colletotrichum cuscutae</name>
    <dbReference type="NCBI Taxonomy" id="1209917"/>
    <lineage>
        <taxon>Eukaryota</taxon>
        <taxon>Fungi</taxon>
        <taxon>Dikarya</taxon>
        <taxon>Ascomycota</taxon>
        <taxon>Pezizomycotina</taxon>
        <taxon>Sordariomycetes</taxon>
        <taxon>Hypocreomycetidae</taxon>
        <taxon>Glomerellales</taxon>
        <taxon>Glomerellaceae</taxon>
        <taxon>Colletotrichum</taxon>
        <taxon>Colletotrichum acutatum species complex</taxon>
    </lineage>
</organism>
<evidence type="ECO:0000313" key="2">
    <source>
        <dbReference type="EMBL" id="KAK1457949.1"/>
    </source>
</evidence>
<feature type="compositionally biased region" description="Basic and acidic residues" evidence="1">
    <location>
        <begin position="600"/>
        <end position="614"/>
    </location>
</feature>
<name>A0AAI9UGE9_9PEZI</name>
<protein>
    <submittedName>
        <fullName evidence="2">Uncharacterized protein</fullName>
    </submittedName>
</protein>
<proteinExistence type="predicted"/>
<feature type="compositionally biased region" description="Basic residues" evidence="1">
    <location>
        <begin position="124"/>
        <end position="152"/>
    </location>
</feature>
<dbReference type="EMBL" id="MPDP01000280">
    <property type="protein sequence ID" value="KAK1457949.1"/>
    <property type="molecule type" value="Genomic_DNA"/>
</dbReference>
<evidence type="ECO:0000256" key="1">
    <source>
        <dbReference type="SAM" id="MobiDB-lite"/>
    </source>
</evidence>
<reference evidence="2" key="1">
    <citation type="submission" date="2016-11" db="EMBL/GenBank/DDBJ databases">
        <title>The genome sequence of Colletotrichum cuscutae.</title>
        <authorList>
            <person name="Baroncelli R."/>
        </authorList>
    </citation>
    <scope>NUCLEOTIDE SEQUENCE</scope>
    <source>
        <strain evidence="2">IMI 304802</strain>
    </source>
</reference>
<keyword evidence="3" id="KW-1185">Reference proteome</keyword>